<dbReference type="CDD" id="cd04165">
    <property type="entry name" value="GTPBP1_like"/>
    <property type="match status" value="1"/>
</dbReference>
<feature type="region of interest" description="Disordered" evidence="4">
    <location>
        <begin position="615"/>
        <end position="635"/>
    </location>
</feature>
<feature type="domain" description="Tr-type G" evidence="5">
    <location>
        <begin position="201"/>
        <end position="430"/>
    </location>
</feature>
<dbReference type="AlphaFoldDB" id="A0A7S1QK61"/>
<accession>A0A7S1QK61</accession>
<protein>
    <recommendedName>
        <fullName evidence="5">Tr-type G domain-containing protein</fullName>
    </recommendedName>
</protein>
<dbReference type="FunFam" id="3.40.50.300:FF:000091">
    <property type="entry name" value="Probable GTP-binding protein 1"/>
    <property type="match status" value="1"/>
</dbReference>
<dbReference type="InterPro" id="IPR000795">
    <property type="entry name" value="T_Tr_GTP-bd_dom"/>
</dbReference>
<dbReference type="Pfam" id="PF03144">
    <property type="entry name" value="GTP_EFTU_D2"/>
    <property type="match status" value="1"/>
</dbReference>
<organism evidence="6">
    <name type="scientific">Neobodo designis</name>
    <name type="common">Flagellated protozoan</name>
    <name type="synonym">Bodo designis</name>
    <dbReference type="NCBI Taxonomy" id="312471"/>
    <lineage>
        <taxon>Eukaryota</taxon>
        <taxon>Discoba</taxon>
        <taxon>Euglenozoa</taxon>
        <taxon>Kinetoplastea</taxon>
        <taxon>Metakinetoplastina</taxon>
        <taxon>Neobodonida</taxon>
        <taxon>Neobodo</taxon>
    </lineage>
</organism>
<dbReference type="FunFam" id="2.40.30.10:FF:000014">
    <property type="entry name" value="Probable GTP-binding protein 1"/>
    <property type="match status" value="1"/>
</dbReference>
<evidence type="ECO:0000256" key="1">
    <source>
        <dbReference type="ARBA" id="ARBA00007249"/>
    </source>
</evidence>
<gene>
    <name evidence="6" type="ORF">NDES1114_LOCUS27827</name>
</gene>
<dbReference type="GO" id="GO:0003746">
    <property type="term" value="F:translation elongation factor activity"/>
    <property type="evidence" value="ECO:0007669"/>
    <property type="project" value="TreeGrafter"/>
</dbReference>
<keyword evidence="2" id="KW-0547">Nucleotide-binding</keyword>
<name>A0A7S1QK61_NEODS</name>
<evidence type="ECO:0000256" key="2">
    <source>
        <dbReference type="ARBA" id="ARBA00022741"/>
    </source>
</evidence>
<evidence type="ECO:0000313" key="6">
    <source>
        <dbReference type="EMBL" id="CAD9141290.1"/>
    </source>
</evidence>
<dbReference type="SUPFAM" id="SSF52540">
    <property type="entry name" value="P-loop containing nucleoside triphosphate hydrolases"/>
    <property type="match status" value="1"/>
</dbReference>
<evidence type="ECO:0000256" key="4">
    <source>
        <dbReference type="SAM" id="MobiDB-lite"/>
    </source>
</evidence>
<dbReference type="SUPFAM" id="SSF50447">
    <property type="entry name" value="Translation proteins"/>
    <property type="match status" value="1"/>
</dbReference>
<dbReference type="Gene3D" id="2.40.30.10">
    <property type="entry name" value="Translation factors"/>
    <property type="match status" value="2"/>
</dbReference>
<comment type="similarity">
    <text evidence="1">Belongs to the TRAFAC class translation factor GTPase superfamily. Classic translation factor GTPase family. EF-Tu/EF-1A subfamily.</text>
</comment>
<dbReference type="GO" id="GO:0003924">
    <property type="term" value="F:GTPase activity"/>
    <property type="evidence" value="ECO:0007669"/>
    <property type="project" value="InterPro"/>
</dbReference>
<keyword evidence="3" id="KW-0342">GTP-binding</keyword>
<proteinExistence type="inferred from homology"/>
<evidence type="ECO:0000259" key="5">
    <source>
        <dbReference type="PROSITE" id="PS51722"/>
    </source>
</evidence>
<dbReference type="PANTHER" id="PTHR43721:SF28">
    <property type="entry name" value="ELONGATION FACTOR TU FAMILY, PUTATIVE-RELATED"/>
    <property type="match status" value="1"/>
</dbReference>
<dbReference type="PROSITE" id="PS51722">
    <property type="entry name" value="G_TR_2"/>
    <property type="match status" value="1"/>
</dbReference>
<dbReference type="Gene3D" id="3.40.50.300">
    <property type="entry name" value="P-loop containing nucleotide triphosphate hydrolases"/>
    <property type="match status" value="1"/>
</dbReference>
<dbReference type="InterPro" id="IPR050055">
    <property type="entry name" value="EF-Tu_GTPase"/>
</dbReference>
<dbReference type="InterPro" id="IPR009000">
    <property type="entry name" value="Transl_B-barrel_sf"/>
</dbReference>
<dbReference type="InterPro" id="IPR004161">
    <property type="entry name" value="EFTu-like_2"/>
</dbReference>
<dbReference type="Pfam" id="PF00009">
    <property type="entry name" value="GTP_EFTU"/>
    <property type="match status" value="1"/>
</dbReference>
<dbReference type="FunFam" id="2.40.30.10:FF:000084">
    <property type="entry name" value="GTP-binding elongation factor Tu family"/>
    <property type="match status" value="1"/>
</dbReference>
<reference evidence="6" key="1">
    <citation type="submission" date="2021-01" db="EMBL/GenBank/DDBJ databases">
        <authorList>
            <person name="Corre E."/>
            <person name="Pelletier E."/>
            <person name="Niang G."/>
            <person name="Scheremetjew M."/>
            <person name="Finn R."/>
            <person name="Kale V."/>
            <person name="Holt S."/>
            <person name="Cochrane G."/>
            <person name="Meng A."/>
            <person name="Brown T."/>
            <person name="Cohen L."/>
        </authorList>
    </citation>
    <scope>NUCLEOTIDE SEQUENCE</scope>
    <source>
        <strain evidence="6">CCAP 1951/1</strain>
    </source>
</reference>
<sequence>MLLIVGSPPVQDLVKWATDALKPLEHRMEVAMDTEDKFLDQLRERESDLRAHGGVVLAVFFDGTAPESKACLSTLKAFCAALSGVSLQALNAKRGEHTLYNNQEAVVASIAKRLPVKSPVAVHRVSFTLTGEGVASALNAGQGEVLWPLATPVCDFTDSVALLRRFADELQCSVWAVNAASTKDGQQCQDFLLRRRVPGKHLELRIAVCGNVDSGKSTLTSVLTHGVNDDGRGSARAKVFVHQHEQETGRTSSISENHIGFEGTGVPVNHAHSSHHVSVATIAEQSTKIVTLYDLAGHEKYLKTTVLGMTRSVPDYACIVVSANNGIQRMTKEHLGLCLALRLPFFVVITRIDSTPPNVLASTVESVVKLLKTPVVKKLPMHISTEDDVLLAAKNLNADRIAPIFQVSNVTGESIPLILRLLELLPSRSKWNQSRDMPREMIIDSTFFVTGVGTVVGGIVTQGVFRPNDTLLLGPDGLGNFRPVQIKSIHSKGVDVPEVECGNDAAFCLKKEKRSAIRKGNVLVDPAVKPKAFWQFEAEIRILYHSTTISSNYEPVVHSQTVRQSARIVSISCETLRTGDHAVVKFQFLYRPEFMKVDQRIIFREGRTKGIGTVTKLFEGGTPSDTRTPTQGTAK</sequence>
<dbReference type="InterPro" id="IPR035531">
    <property type="entry name" value="GTPBP1-like"/>
</dbReference>
<dbReference type="EMBL" id="HBGF01041529">
    <property type="protein sequence ID" value="CAD9141290.1"/>
    <property type="molecule type" value="Transcribed_RNA"/>
</dbReference>
<dbReference type="PANTHER" id="PTHR43721">
    <property type="entry name" value="ELONGATION FACTOR TU-RELATED"/>
    <property type="match status" value="1"/>
</dbReference>
<evidence type="ECO:0000256" key="3">
    <source>
        <dbReference type="ARBA" id="ARBA00023134"/>
    </source>
</evidence>
<dbReference type="InterPro" id="IPR027417">
    <property type="entry name" value="P-loop_NTPase"/>
</dbReference>
<dbReference type="SUPFAM" id="SSF50465">
    <property type="entry name" value="EF-Tu/eEF-1alpha/eIF2-gamma C-terminal domain"/>
    <property type="match status" value="1"/>
</dbReference>
<dbReference type="GO" id="GO:0005525">
    <property type="term" value="F:GTP binding"/>
    <property type="evidence" value="ECO:0007669"/>
    <property type="project" value="UniProtKB-KW"/>
</dbReference>
<feature type="compositionally biased region" description="Polar residues" evidence="4">
    <location>
        <begin position="623"/>
        <end position="635"/>
    </location>
</feature>
<dbReference type="InterPro" id="IPR009001">
    <property type="entry name" value="Transl_elong_EF1A/Init_IF2_C"/>
</dbReference>
<dbReference type="CDD" id="cd03708">
    <property type="entry name" value="GTPBP_III"/>
    <property type="match status" value="1"/>
</dbReference>